<keyword evidence="3 14" id="KW-0813">Transport</keyword>
<dbReference type="GeneID" id="136817353"/>
<evidence type="ECO:0000256" key="12">
    <source>
        <dbReference type="ARBA" id="ARBA00041894"/>
    </source>
</evidence>
<comment type="similarity">
    <text evidence="2 14">Belongs to the mitochondrial carrier (TC 2.A.29) family.</text>
</comment>
<evidence type="ECO:0000256" key="6">
    <source>
        <dbReference type="ARBA" id="ARBA00022989"/>
    </source>
</evidence>
<evidence type="ECO:0000256" key="9">
    <source>
        <dbReference type="ARBA" id="ARBA00037061"/>
    </source>
</evidence>
<evidence type="ECO:0000256" key="3">
    <source>
        <dbReference type="ARBA" id="ARBA00022448"/>
    </source>
</evidence>
<evidence type="ECO:0000256" key="15">
    <source>
        <dbReference type="SAM" id="MobiDB-lite"/>
    </source>
</evidence>
<keyword evidence="7" id="KW-0496">Mitochondrion</keyword>
<evidence type="ECO:0000256" key="4">
    <source>
        <dbReference type="ARBA" id="ARBA00022496"/>
    </source>
</evidence>
<evidence type="ECO:0000313" key="17">
    <source>
        <dbReference type="Proteomes" id="UP000594262"/>
    </source>
</evidence>
<keyword evidence="4" id="KW-0408">Iron</keyword>
<proteinExistence type="inferred from homology"/>
<evidence type="ECO:0000256" key="8">
    <source>
        <dbReference type="ARBA" id="ARBA00023136"/>
    </source>
</evidence>
<dbReference type="GO" id="GO:0015093">
    <property type="term" value="F:ferrous iron transmembrane transporter activity"/>
    <property type="evidence" value="ECO:0007669"/>
    <property type="project" value="TreeGrafter"/>
</dbReference>
<dbReference type="OrthoDB" id="43906at2759"/>
<protein>
    <recommendedName>
        <fullName evidence="10">Mitoferrin-1</fullName>
    </recommendedName>
    <alternativeName>
        <fullName evidence="11">Mitochondrial iron transporter 1</fullName>
    </alternativeName>
    <alternativeName>
        <fullName evidence="12">Solute carrier family 25 member 37</fullName>
    </alternativeName>
</protein>
<evidence type="ECO:0000256" key="2">
    <source>
        <dbReference type="ARBA" id="ARBA00006375"/>
    </source>
</evidence>
<evidence type="ECO:0000256" key="13">
    <source>
        <dbReference type="PROSITE-ProRule" id="PRU00282"/>
    </source>
</evidence>
<evidence type="ECO:0000256" key="1">
    <source>
        <dbReference type="ARBA" id="ARBA00004225"/>
    </source>
</evidence>
<evidence type="ECO:0000256" key="5">
    <source>
        <dbReference type="ARBA" id="ARBA00022692"/>
    </source>
</evidence>
<dbReference type="Proteomes" id="UP000594262">
    <property type="component" value="Unplaced"/>
</dbReference>
<reference evidence="16" key="1">
    <citation type="submission" date="2021-01" db="UniProtKB">
        <authorList>
            <consortium name="EnsemblMetazoa"/>
        </authorList>
    </citation>
    <scope>IDENTIFICATION</scope>
</reference>
<dbReference type="InterPro" id="IPR023395">
    <property type="entry name" value="MCP_dom_sf"/>
</dbReference>
<keyword evidence="17" id="KW-1185">Reference proteome</keyword>
<dbReference type="GO" id="GO:0048250">
    <property type="term" value="P:iron import into the mitochondrion"/>
    <property type="evidence" value="ECO:0007669"/>
    <property type="project" value="TreeGrafter"/>
</dbReference>
<dbReference type="InterPro" id="IPR018108">
    <property type="entry name" value="MCP_transmembrane"/>
</dbReference>
<dbReference type="PANTHER" id="PTHR45758:SF4">
    <property type="entry name" value="MITOFERRIN-1"/>
    <property type="match status" value="1"/>
</dbReference>
<feature type="repeat" description="Solcar" evidence="13">
    <location>
        <begin position="69"/>
        <end position="157"/>
    </location>
</feature>
<dbReference type="PROSITE" id="PS50920">
    <property type="entry name" value="SOLCAR"/>
    <property type="match status" value="3"/>
</dbReference>
<comment type="function">
    <text evidence="9">Mitochondrial iron transporter that specifically mediates iron uptake in developing erythroid cells, thereby playing an essential role in heme biosynthesis.</text>
</comment>
<evidence type="ECO:0000313" key="16">
    <source>
        <dbReference type="EnsemblMetazoa" id="CLYHEMP002625.1"/>
    </source>
</evidence>
<dbReference type="EnsemblMetazoa" id="CLYHEMT002625.1">
    <property type="protein sequence ID" value="CLYHEMP002625.1"/>
    <property type="gene ID" value="CLYHEMG002625"/>
</dbReference>
<evidence type="ECO:0000256" key="7">
    <source>
        <dbReference type="ARBA" id="ARBA00023128"/>
    </source>
</evidence>
<feature type="repeat" description="Solcar" evidence="13">
    <location>
        <begin position="254"/>
        <end position="355"/>
    </location>
</feature>
<keyword evidence="4" id="KW-0406">Ion transport</keyword>
<keyword evidence="4" id="KW-0410">Iron transport</keyword>
<sequence length="370" mass="41016">MSQQHIEKLRVAANLNSQHKQVVINTTLMQQQNPLPSMNFSSNISTENMSEDLPTSSPEGSPTVIINNDNTSVYIMAGAAAGIMEHCLMYPVDSIKTRLQSLRPHPKAAYKGVSDAFRQITKNEGILRPLRGINIVALGAGPSHALYFCSYEMMKSKLNGKGNTHVTNALSGVVATLFHDGLMNPVEVVKQRLQVYDSPYRGVFHCATQILKTEGITAFYRSFTTQVTMNIPFHSTHFVTYEFMRERLNPEGGYNPRAHLLAGATAGGVAAAVTTPLDVAKTLLNTQEKSVILNSSIKKIPAKRRLVVTGMFNALKTIYVMRGIKGYIRGMKARVIYQMPSCAISWSVYEFFKHYLSLSISDEEMMDLTV</sequence>
<evidence type="ECO:0000256" key="11">
    <source>
        <dbReference type="ARBA" id="ARBA00041873"/>
    </source>
</evidence>
<dbReference type="RefSeq" id="XP_066929795.1">
    <property type="nucleotide sequence ID" value="XM_067073694.1"/>
</dbReference>
<dbReference type="Pfam" id="PF00153">
    <property type="entry name" value="Mito_carr"/>
    <property type="match status" value="3"/>
</dbReference>
<feature type="repeat" description="Solcar" evidence="13">
    <location>
        <begin position="163"/>
        <end position="247"/>
    </location>
</feature>
<name>A0A7M5V329_9CNID</name>
<organism evidence="16 17">
    <name type="scientific">Clytia hemisphaerica</name>
    <dbReference type="NCBI Taxonomy" id="252671"/>
    <lineage>
        <taxon>Eukaryota</taxon>
        <taxon>Metazoa</taxon>
        <taxon>Cnidaria</taxon>
        <taxon>Hydrozoa</taxon>
        <taxon>Hydroidolina</taxon>
        <taxon>Leptothecata</taxon>
        <taxon>Obeliida</taxon>
        <taxon>Clytiidae</taxon>
        <taxon>Clytia</taxon>
    </lineage>
</organism>
<comment type="subcellular location">
    <subcellularLocation>
        <location evidence="1">Mitochondrion membrane</location>
        <topology evidence="1">Multi-pass membrane protein</topology>
    </subcellularLocation>
</comment>
<keyword evidence="5 13" id="KW-0812">Transmembrane</keyword>
<dbReference type="PANTHER" id="PTHR45758">
    <property type="entry name" value="MITOFERRIN-1-RELATED"/>
    <property type="match status" value="1"/>
</dbReference>
<accession>A0A7M5V329</accession>
<dbReference type="GO" id="GO:0031966">
    <property type="term" value="C:mitochondrial membrane"/>
    <property type="evidence" value="ECO:0007669"/>
    <property type="project" value="UniProtKB-SubCell"/>
</dbReference>
<dbReference type="AlphaFoldDB" id="A0A7M5V329"/>
<keyword evidence="8 13" id="KW-0472">Membrane</keyword>
<dbReference type="Gene3D" id="1.50.40.10">
    <property type="entry name" value="Mitochondrial carrier domain"/>
    <property type="match status" value="2"/>
</dbReference>
<keyword evidence="6" id="KW-1133">Transmembrane helix</keyword>
<feature type="region of interest" description="Disordered" evidence="15">
    <location>
        <begin position="42"/>
        <end position="62"/>
    </location>
</feature>
<dbReference type="SUPFAM" id="SSF103506">
    <property type="entry name" value="Mitochondrial carrier"/>
    <property type="match status" value="1"/>
</dbReference>
<evidence type="ECO:0000256" key="10">
    <source>
        <dbReference type="ARBA" id="ARBA00040418"/>
    </source>
</evidence>
<dbReference type="FunFam" id="1.50.40.10:FF:000029">
    <property type="entry name" value="Solute carrier family 25 member 28"/>
    <property type="match status" value="1"/>
</dbReference>
<evidence type="ECO:0000256" key="14">
    <source>
        <dbReference type="RuleBase" id="RU000488"/>
    </source>
</evidence>